<proteinExistence type="predicted"/>
<dbReference type="AlphaFoldDB" id="A0AAE0X8J2"/>
<sequence>MALQYTYNNTYNGASDGTGVRQDPRTDQPEIKSTKKFSKVTPSPGRASMSVSFRKRVFVIRFFNFPPDDLEALLGLIGDVWPHGTEGKPKGDAYRVFLGLRSNFKLDTHQDTLFHFVKLQYEIAKKLCERGWVFRCIVPTSSGPHASVVIDDNYDEFVSTTRDRGAYRYSMIFEHDPSPQAPCEWISLSMHRVGRLTLVGDMPLALRTAIVNCFSPMRYDSCDGKPWSLFHYLRHRQEMGPKGSEPSCTLKLIDIMEEFGFSVYIGAPECPMSIIFKRPEGWTPEARGSQDGASGKESSGVCVSERGMNGT</sequence>
<reference evidence="2" key="2">
    <citation type="submission" date="2023-06" db="EMBL/GenBank/DDBJ databases">
        <authorList>
            <consortium name="Lawrence Berkeley National Laboratory"/>
            <person name="Haridas S."/>
            <person name="Hensen N."/>
            <person name="Bonometti L."/>
            <person name="Westerberg I."/>
            <person name="Brannstrom I.O."/>
            <person name="Guillou S."/>
            <person name="Cros-Aarteil S."/>
            <person name="Calhoun S."/>
            <person name="Kuo A."/>
            <person name="Mondo S."/>
            <person name="Pangilinan J."/>
            <person name="Riley R."/>
            <person name="Labutti K."/>
            <person name="Andreopoulos B."/>
            <person name="Lipzen A."/>
            <person name="Chen C."/>
            <person name="Yanf M."/>
            <person name="Daum C."/>
            <person name="Ng V."/>
            <person name="Clum A."/>
            <person name="Steindorff A."/>
            <person name="Ohm R."/>
            <person name="Martin F."/>
            <person name="Silar P."/>
            <person name="Natvig D."/>
            <person name="Lalanne C."/>
            <person name="Gautier V."/>
            <person name="Ament-Velasquez S.L."/>
            <person name="Kruys A."/>
            <person name="Hutchinson M.I."/>
            <person name="Powell A.J."/>
            <person name="Barry K."/>
            <person name="Miller A.N."/>
            <person name="Grigoriev I.V."/>
            <person name="Debuchy R."/>
            <person name="Gladieux P."/>
            <person name="Thoren M.H."/>
            <person name="Johannesson H."/>
        </authorList>
    </citation>
    <scope>NUCLEOTIDE SEQUENCE</scope>
    <source>
        <strain evidence="2">CBS 314.62</strain>
    </source>
</reference>
<dbReference type="EMBL" id="JAULSO010000002">
    <property type="protein sequence ID" value="KAK3688056.1"/>
    <property type="molecule type" value="Genomic_DNA"/>
</dbReference>
<evidence type="ECO:0000313" key="3">
    <source>
        <dbReference type="Proteomes" id="UP001270362"/>
    </source>
</evidence>
<protein>
    <submittedName>
        <fullName evidence="2">Uncharacterized protein</fullName>
    </submittedName>
</protein>
<evidence type="ECO:0000313" key="2">
    <source>
        <dbReference type="EMBL" id="KAK3688056.1"/>
    </source>
</evidence>
<reference evidence="2" key="1">
    <citation type="journal article" date="2023" name="Mol. Phylogenet. Evol.">
        <title>Genome-scale phylogeny and comparative genomics of the fungal order Sordariales.</title>
        <authorList>
            <person name="Hensen N."/>
            <person name="Bonometti L."/>
            <person name="Westerberg I."/>
            <person name="Brannstrom I.O."/>
            <person name="Guillou S."/>
            <person name="Cros-Aarteil S."/>
            <person name="Calhoun S."/>
            <person name="Haridas S."/>
            <person name="Kuo A."/>
            <person name="Mondo S."/>
            <person name="Pangilinan J."/>
            <person name="Riley R."/>
            <person name="LaButti K."/>
            <person name="Andreopoulos B."/>
            <person name="Lipzen A."/>
            <person name="Chen C."/>
            <person name="Yan M."/>
            <person name="Daum C."/>
            <person name="Ng V."/>
            <person name="Clum A."/>
            <person name="Steindorff A."/>
            <person name="Ohm R.A."/>
            <person name="Martin F."/>
            <person name="Silar P."/>
            <person name="Natvig D.O."/>
            <person name="Lalanne C."/>
            <person name="Gautier V."/>
            <person name="Ament-Velasquez S.L."/>
            <person name="Kruys A."/>
            <person name="Hutchinson M.I."/>
            <person name="Powell A.J."/>
            <person name="Barry K."/>
            <person name="Miller A.N."/>
            <person name="Grigoriev I.V."/>
            <person name="Debuchy R."/>
            <person name="Gladieux P."/>
            <person name="Hiltunen Thoren M."/>
            <person name="Johannesson H."/>
        </authorList>
    </citation>
    <scope>NUCLEOTIDE SEQUENCE</scope>
    <source>
        <strain evidence="2">CBS 314.62</strain>
    </source>
</reference>
<organism evidence="2 3">
    <name type="scientific">Podospora appendiculata</name>
    <dbReference type="NCBI Taxonomy" id="314037"/>
    <lineage>
        <taxon>Eukaryota</taxon>
        <taxon>Fungi</taxon>
        <taxon>Dikarya</taxon>
        <taxon>Ascomycota</taxon>
        <taxon>Pezizomycotina</taxon>
        <taxon>Sordariomycetes</taxon>
        <taxon>Sordariomycetidae</taxon>
        <taxon>Sordariales</taxon>
        <taxon>Podosporaceae</taxon>
        <taxon>Podospora</taxon>
    </lineage>
</organism>
<feature type="region of interest" description="Disordered" evidence="1">
    <location>
        <begin position="13"/>
        <end position="43"/>
    </location>
</feature>
<keyword evidence="3" id="KW-1185">Reference proteome</keyword>
<accession>A0AAE0X8J2</accession>
<gene>
    <name evidence="2" type="ORF">B0T22DRAFT_479329</name>
</gene>
<feature type="compositionally biased region" description="Basic and acidic residues" evidence="1">
    <location>
        <begin position="22"/>
        <end position="33"/>
    </location>
</feature>
<dbReference type="Proteomes" id="UP001270362">
    <property type="component" value="Unassembled WGS sequence"/>
</dbReference>
<comment type="caution">
    <text evidence="2">The sequence shown here is derived from an EMBL/GenBank/DDBJ whole genome shotgun (WGS) entry which is preliminary data.</text>
</comment>
<evidence type="ECO:0000256" key="1">
    <source>
        <dbReference type="SAM" id="MobiDB-lite"/>
    </source>
</evidence>
<feature type="region of interest" description="Disordered" evidence="1">
    <location>
        <begin position="284"/>
        <end position="311"/>
    </location>
</feature>
<name>A0AAE0X8J2_9PEZI</name>